<feature type="domain" description="Peptidase M20 dimerisation" evidence="6">
    <location>
        <begin position="180"/>
        <end position="269"/>
    </location>
</feature>
<dbReference type="AlphaFoldDB" id="A0AB39YNK1"/>
<feature type="active site" evidence="5">
    <location>
        <position position="83"/>
    </location>
</feature>
<dbReference type="PIRSF" id="PIRSF037238">
    <property type="entry name" value="Carboxypeptidase_G2"/>
    <property type="match status" value="1"/>
</dbReference>
<keyword evidence="4" id="KW-0862">Zinc</keyword>
<keyword evidence="3" id="KW-0378">Hydrolase</keyword>
<dbReference type="EMBL" id="CP165735">
    <property type="protein sequence ID" value="XDV71447.1"/>
    <property type="molecule type" value="Genomic_DNA"/>
</dbReference>
<evidence type="ECO:0000313" key="7">
    <source>
        <dbReference type="EMBL" id="XDV71447.1"/>
    </source>
</evidence>
<dbReference type="InterPro" id="IPR002933">
    <property type="entry name" value="Peptidase_M20"/>
</dbReference>
<dbReference type="Gene3D" id="3.40.630.10">
    <property type="entry name" value="Zn peptidases"/>
    <property type="match status" value="1"/>
</dbReference>
<evidence type="ECO:0000256" key="5">
    <source>
        <dbReference type="PIRSR" id="PIRSR037238-1"/>
    </source>
</evidence>
<dbReference type="GO" id="GO:0046872">
    <property type="term" value="F:metal ion binding"/>
    <property type="evidence" value="ECO:0007669"/>
    <property type="project" value="UniProtKB-KW"/>
</dbReference>
<reference evidence="7" key="1">
    <citation type="submission" date="2024-07" db="EMBL/GenBank/DDBJ databases">
        <authorList>
            <person name="Li J."/>
            <person name="Wei H."/>
            <person name="Ma J."/>
        </authorList>
    </citation>
    <scope>NUCLEOTIDE SEQUENCE</scope>
    <source>
        <strain evidence="7">AMU7</strain>
    </source>
</reference>
<organism evidence="7">
    <name type="scientific">Paenarthrobacter sp. AMU7</name>
    <dbReference type="NCBI Taxonomy" id="3162492"/>
    <lineage>
        <taxon>Bacteria</taxon>
        <taxon>Bacillati</taxon>
        <taxon>Actinomycetota</taxon>
        <taxon>Actinomycetes</taxon>
        <taxon>Micrococcales</taxon>
        <taxon>Micrococcaceae</taxon>
        <taxon>Paenarthrobacter</taxon>
    </lineage>
</organism>
<dbReference type="InterPro" id="IPR017150">
    <property type="entry name" value="Pept_M20_glutamate_carboxypep"/>
</dbReference>
<evidence type="ECO:0000256" key="3">
    <source>
        <dbReference type="ARBA" id="ARBA00022801"/>
    </source>
</evidence>
<dbReference type="InterPro" id="IPR050072">
    <property type="entry name" value="Peptidase_M20A"/>
</dbReference>
<dbReference type="Gene3D" id="3.30.70.360">
    <property type="match status" value="1"/>
</dbReference>
<dbReference type="PANTHER" id="PTHR43808:SF9">
    <property type="entry name" value="BLL0789 PROTEIN"/>
    <property type="match status" value="1"/>
</dbReference>
<evidence type="ECO:0000259" key="6">
    <source>
        <dbReference type="Pfam" id="PF07687"/>
    </source>
</evidence>
<dbReference type="SUPFAM" id="SSF53187">
    <property type="entry name" value="Zn-dependent exopeptidases"/>
    <property type="match status" value="1"/>
</dbReference>
<evidence type="ECO:0000256" key="4">
    <source>
        <dbReference type="ARBA" id="ARBA00022833"/>
    </source>
</evidence>
<feature type="active site" description="Proton acceptor" evidence="5">
    <location>
        <position position="143"/>
    </location>
</feature>
<dbReference type="Pfam" id="PF07687">
    <property type="entry name" value="M20_dimer"/>
    <property type="match status" value="1"/>
</dbReference>
<comment type="cofactor">
    <cofactor evidence="1">
        <name>Zn(2+)</name>
        <dbReference type="ChEBI" id="CHEBI:29105"/>
    </cofactor>
</comment>
<dbReference type="PANTHER" id="PTHR43808">
    <property type="entry name" value="ACETYLORNITHINE DEACETYLASE"/>
    <property type="match status" value="1"/>
</dbReference>
<dbReference type="PROSITE" id="PS00758">
    <property type="entry name" value="ARGE_DAPE_CPG2_1"/>
    <property type="match status" value="1"/>
</dbReference>
<keyword evidence="2" id="KW-0479">Metal-binding</keyword>
<protein>
    <submittedName>
        <fullName evidence="7">M20/M25/M40 family metallo-hydrolase</fullName>
    </submittedName>
</protein>
<dbReference type="InterPro" id="IPR011650">
    <property type="entry name" value="Peptidase_M20_dimer"/>
</dbReference>
<dbReference type="SUPFAM" id="SSF55031">
    <property type="entry name" value="Bacterial exopeptidase dimerisation domain"/>
    <property type="match status" value="1"/>
</dbReference>
<sequence length="374" mass="39171">MGNPQEQTTAILERLKRYVGFETPTGDPDALADLAAVIRGDFEALGATASVDEHPTGDHLVLDFPGIGRRRDDKPLLFLAHHDTVWPKGQLERMPLVLEGDTLRGPGSYDMKAGLAIFHEALTLLGRHDLERGPIRLIVVADEEIGSPTARALIEAQVGHVSCAIGLEPPHTGGELKTSRWGSTRVRLSVVGKEAHAALAPETGISAIDELVDQLLNIRLLMRGYPSVLCNFGTVSGGGRTNVVAGTAFAEIGLRFKDAATEKVVLASLLATEPIRPGAVLTVELLSNRPAWAAGESHDALFADAVKAAKAVGQTLEGRAATGAADTNLTGGSGIPSLDGLGASGCGAHAVDEQVHIPSLAPRAQLLAAIMHTL</sequence>
<dbReference type="RefSeq" id="WP_369745518.1">
    <property type="nucleotide sequence ID" value="NZ_CP165735.1"/>
</dbReference>
<evidence type="ECO:0000256" key="1">
    <source>
        <dbReference type="ARBA" id="ARBA00001947"/>
    </source>
</evidence>
<name>A0AB39YNK1_9MICC</name>
<accession>A0AB39YNK1</accession>
<dbReference type="InterPro" id="IPR036264">
    <property type="entry name" value="Bact_exopeptidase_dim_dom"/>
</dbReference>
<dbReference type="GO" id="GO:0016787">
    <property type="term" value="F:hydrolase activity"/>
    <property type="evidence" value="ECO:0007669"/>
    <property type="project" value="UniProtKB-KW"/>
</dbReference>
<dbReference type="InterPro" id="IPR001261">
    <property type="entry name" value="ArgE/DapE_CS"/>
</dbReference>
<dbReference type="Pfam" id="PF01546">
    <property type="entry name" value="Peptidase_M20"/>
    <property type="match status" value="1"/>
</dbReference>
<evidence type="ECO:0000256" key="2">
    <source>
        <dbReference type="ARBA" id="ARBA00022723"/>
    </source>
</evidence>
<proteinExistence type="predicted"/>
<gene>
    <name evidence="7" type="ORF">ABQM86_21225</name>
</gene>